<evidence type="ECO:0000313" key="2">
    <source>
        <dbReference type="Proteomes" id="UP001234202"/>
    </source>
</evidence>
<gene>
    <name evidence="1" type="ORF">QFC24_004259</name>
</gene>
<name>A0ACC2XDM7_9TREE</name>
<dbReference type="Proteomes" id="UP001234202">
    <property type="component" value="Unassembled WGS sequence"/>
</dbReference>
<organism evidence="1 2">
    <name type="scientific">Naganishia onofrii</name>
    <dbReference type="NCBI Taxonomy" id="1851511"/>
    <lineage>
        <taxon>Eukaryota</taxon>
        <taxon>Fungi</taxon>
        <taxon>Dikarya</taxon>
        <taxon>Basidiomycota</taxon>
        <taxon>Agaricomycotina</taxon>
        <taxon>Tremellomycetes</taxon>
        <taxon>Filobasidiales</taxon>
        <taxon>Filobasidiaceae</taxon>
        <taxon>Naganishia</taxon>
    </lineage>
</organism>
<evidence type="ECO:0000313" key="1">
    <source>
        <dbReference type="EMBL" id="KAJ9122032.1"/>
    </source>
</evidence>
<comment type="caution">
    <text evidence="1">The sequence shown here is derived from an EMBL/GenBank/DDBJ whole genome shotgun (WGS) entry which is preliminary data.</text>
</comment>
<sequence>METVAEAAKAAAQSMGRDAVDLTALDRASDDADADADDKRVSDQGKQEHVVIDLVSDDGEEPSNSNSNSNSDIDINERKKKSSKGIFPPALADTERRAKKTTPRDHAAKSLVERPAAASSTPIVARPGKSGSTRGKAHPEHVGPLRSTKSVTTTTSSPTMARSQPTKQHPYLHADGTWTCPTCTLNNDSGADRCAVCEGLKPIDEAVGWRCEFCYGYGNEHGRWMCLNCGAIRKHG</sequence>
<protein>
    <submittedName>
        <fullName evidence="1">Uncharacterized protein</fullName>
    </submittedName>
</protein>
<keyword evidence="2" id="KW-1185">Reference proteome</keyword>
<dbReference type="EMBL" id="JASBWV010000015">
    <property type="protein sequence ID" value="KAJ9122032.1"/>
    <property type="molecule type" value="Genomic_DNA"/>
</dbReference>
<reference evidence="1" key="1">
    <citation type="submission" date="2023-04" db="EMBL/GenBank/DDBJ databases">
        <title>Draft Genome sequencing of Naganishia species isolated from polar environments using Oxford Nanopore Technology.</title>
        <authorList>
            <person name="Leo P."/>
            <person name="Venkateswaran K."/>
        </authorList>
    </citation>
    <scope>NUCLEOTIDE SEQUENCE</scope>
    <source>
        <strain evidence="1">DBVPG 5303</strain>
    </source>
</reference>
<proteinExistence type="predicted"/>
<accession>A0ACC2XDM7</accession>